<sequence>MFSMLEKIYYGKPSFAMPLSRRRFAASLPALALAGACRPPGENTGALRLGYFPNITHGTALVGVERGLFREALAGQGTALETFTFNAGPAAIEALLSGALDATYVGPNPAVNAYVKSKGEVKVIAGAATGGAFFVVRPEIGGPGDLRGKKVSTPQLGGTQDVALRTWLIGQGYKVDEFGGGDVSVTPQENAQTLESFQSGEIAGAWVPEPWATRLILEGGGKVLVDERDLWPDRRYTTTVLLARKGQIEARRPTILALLRGHAAANDWIAAHASEAKEVANAAIKKVTGKALAPATIDRAWQNLEFTSDPVPSALIRSAEDAQKLGFVKLGGADLQQLFAPELIAEAEKS</sequence>
<comment type="similarity">
    <text evidence="3">Belongs to the bacterial solute-binding protein SsuA/TauA family.</text>
</comment>
<protein>
    <submittedName>
        <fullName evidence="9">NitT/TauT family transport system substrate-binding protein</fullName>
    </submittedName>
</protein>
<keyword evidence="6" id="KW-0997">Cell inner membrane</keyword>
<dbReference type="InterPro" id="IPR044527">
    <property type="entry name" value="NrtA/CpmA_ABC-bd_dom"/>
</dbReference>
<comment type="subcellular location">
    <subcellularLocation>
        <location evidence="1">Endomembrane system</location>
    </subcellularLocation>
    <subcellularLocation>
        <location evidence="2">Periplasm</location>
    </subcellularLocation>
</comment>
<dbReference type="PANTHER" id="PTHR30024">
    <property type="entry name" value="ALIPHATIC SULFONATES-BINDING PROTEIN-RELATED"/>
    <property type="match status" value="1"/>
</dbReference>
<keyword evidence="8" id="KW-0472">Membrane</keyword>
<evidence type="ECO:0000256" key="7">
    <source>
        <dbReference type="ARBA" id="ARBA00022729"/>
    </source>
</evidence>
<evidence type="ECO:0000256" key="4">
    <source>
        <dbReference type="ARBA" id="ARBA00022448"/>
    </source>
</evidence>
<dbReference type="GO" id="GO:0042597">
    <property type="term" value="C:periplasmic space"/>
    <property type="evidence" value="ECO:0007669"/>
    <property type="project" value="UniProtKB-SubCell"/>
</dbReference>
<evidence type="ECO:0000256" key="3">
    <source>
        <dbReference type="ARBA" id="ARBA00010742"/>
    </source>
</evidence>
<evidence type="ECO:0000313" key="9">
    <source>
        <dbReference type="EMBL" id="SFE82544.1"/>
    </source>
</evidence>
<dbReference type="GO" id="GO:0012505">
    <property type="term" value="C:endomembrane system"/>
    <property type="evidence" value="ECO:0007669"/>
    <property type="project" value="UniProtKB-SubCell"/>
</dbReference>
<dbReference type="CDD" id="cd13553">
    <property type="entry name" value="PBP2_NrtA_CpmA_like"/>
    <property type="match status" value="1"/>
</dbReference>
<dbReference type="STRING" id="54.SAMN02745121_05671"/>
<evidence type="ECO:0000256" key="5">
    <source>
        <dbReference type="ARBA" id="ARBA00022475"/>
    </source>
</evidence>
<dbReference type="PANTHER" id="PTHR30024:SF47">
    <property type="entry name" value="TAURINE-BINDING PERIPLASMIC PROTEIN"/>
    <property type="match status" value="1"/>
</dbReference>
<dbReference type="OrthoDB" id="9815602at2"/>
<dbReference type="SUPFAM" id="SSF53850">
    <property type="entry name" value="Periplasmic binding protein-like II"/>
    <property type="match status" value="1"/>
</dbReference>
<proteinExistence type="inferred from homology"/>
<organism evidence="9 10">
    <name type="scientific">Nannocystis exedens</name>
    <dbReference type="NCBI Taxonomy" id="54"/>
    <lineage>
        <taxon>Bacteria</taxon>
        <taxon>Pseudomonadati</taxon>
        <taxon>Myxococcota</taxon>
        <taxon>Polyangia</taxon>
        <taxon>Nannocystales</taxon>
        <taxon>Nannocystaceae</taxon>
        <taxon>Nannocystis</taxon>
    </lineage>
</organism>
<dbReference type="Pfam" id="PF13379">
    <property type="entry name" value="NMT1_2"/>
    <property type="match status" value="1"/>
</dbReference>
<keyword evidence="10" id="KW-1185">Reference proteome</keyword>
<reference evidence="10" key="1">
    <citation type="submission" date="2016-10" db="EMBL/GenBank/DDBJ databases">
        <authorList>
            <person name="Varghese N."/>
            <person name="Submissions S."/>
        </authorList>
    </citation>
    <scope>NUCLEOTIDE SEQUENCE [LARGE SCALE GENOMIC DNA]</scope>
    <source>
        <strain evidence="10">ATCC 25963</strain>
    </source>
</reference>
<keyword evidence="7" id="KW-0732">Signal</keyword>
<keyword evidence="5" id="KW-1003">Cell membrane</keyword>
<evidence type="ECO:0000256" key="6">
    <source>
        <dbReference type="ARBA" id="ARBA00022519"/>
    </source>
</evidence>
<dbReference type="Gene3D" id="3.40.190.10">
    <property type="entry name" value="Periplasmic binding protein-like II"/>
    <property type="match status" value="2"/>
</dbReference>
<dbReference type="AlphaFoldDB" id="A0A1I2DPM0"/>
<dbReference type="Proteomes" id="UP000199400">
    <property type="component" value="Unassembled WGS sequence"/>
</dbReference>
<evidence type="ECO:0000256" key="8">
    <source>
        <dbReference type="ARBA" id="ARBA00023136"/>
    </source>
</evidence>
<evidence type="ECO:0000256" key="1">
    <source>
        <dbReference type="ARBA" id="ARBA00004308"/>
    </source>
</evidence>
<gene>
    <name evidence="9" type="ORF">SAMN02745121_05671</name>
</gene>
<evidence type="ECO:0000313" key="10">
    <source>
        <dbReference type="Proteomes" id="UP000199400"/>
    </source>
</evidence>
<evidence type="ECO:0000256" key="2">
    <source>
        <dbReference type="ARBA" id="ARBA00004418"/>
    </source>
</evidence>
<dbReference type="EMBL" id="FOMX01000020">
    <property type="protein sequence ID" value="SFE82544.1"/>
    <property type="molecule type" value="Genomic_DNA"/>
</dbReference>
<keyword evidence="4" id="KW-0813">Transport</keyword>
<name>A0A1I2DPM0_9BACT</name>
<accession>A0A1I2DPM0</accession>
<dbReference type="RefSeq" id="WP_096327267.1">
    <property type="nucleotide sequence ID" value="NZ_FOMX01000020.1"/>
</dbReference>